<evidence type="ECO:0000313" key="2">
    <source>
        <dbReference type="EMBL" id="QJA47200.1"/>
    </source>
</evidence>
<sequence>MPEIDSRDFMAKLFAGTINNPNAIAIPGQYLSDATNPYFKGGSDIPWKPGSMTVADTRQWGAPETGAHIATAPAAAIPTPTTPTPPVTPTPAPVTPGTPATPAAPTVDTAGMTSAKGLYSDVLANQFTFSPEYQNVAKILGDYAPSTFDYAGLNKYAQTPVQFTPEEIQNKYAGVFSDLQRQEAIDTQRIKEELKKNMLGRSGEVMTSLGDLASEYSRQRQNTIQNVLSELLYKQEELSQGRVGLGLQGESTRQGGYNTAANIAQTLSGAETTKAGLGLQSQNLASNIISNLMGSEYQQAGLTQEKELTQQGYGLQERLADKTIGIEEKKLDLQKYLGNKDFDIQEKTLALQETLTNKSLSLQERELVINETLKSRELSLAEKAQAVNEIVSKGQLSVSERTLTMNELNSQIQRSFVETEKAIANGNYELAKTRQKDELDALKTRVELEESATGYTQNVQGMTLFLNSIQMMLTQYQFDEATRTELIEQYKKELLALINAV</sequence>
<evidence type="ECO:0000256" key="1">
    <source>
        <dbReference type="SAM" id="MobiDB-lite"/>
    </source>
</evidence>
<protein>
    <submittedName>
        <fullName evidence="2">Uncharacterized protein</fullName>
    </submittedName>
</protein>
<feature type="region of interest" description="Disordered" evidence="1">
    <location>
        <begin position="75"/>
        <end position="99"/>
    </location>
</feature>
<name>A0A6H1ZJ27_9ZZZZ</name>
<dbReference type="EMBL" id="MT144035">
    <property type="protein sequence ID" value="QJA47200.1"/>
    <property type="molecule type" value="Genomic_DNA"/>
</dbReference>
<reference evidence="2" key="1">
    <citation type="submission" date="2020-03" db="EMBL/GenBank/DDBJ databases">
        <title>The deep terrestrial virosphere.</title>
        <authorList>
            <person name="Holmfeldt K."/>
            <person name="Nilsson E."/>
            <person name="Simone D."/>
            <person name="Lopez-Fernandez M."/>
            <person name="Wu X."/>
            <person name="de Brujin I."/>
            <person name="Lundin D."/>
            <person name="Andersson A."/>
            <person name="Bertilsson S."/>
            <person name="Dopson M."/>
        </authorList>
    </citation>
    <scope>NUCLEOTIDE SEQUENCE</scope>
    <source>
        <strain evidence="2">TM448A00620</strain>
    </source>
</reference>
<accession>A0A6H1ZJ27</accession>
<feature type="compositionally biased region" description="Pro residues" evidence="1">
    <location>
        <begin position="80"/>
        <end position="96"/>
    </location>
</feature>
<organism evidence="2">
    <name type="scientific">viral metagenome</name>
    <dbReference type="NCBI Taxonomy" id="1070528"/>
    <lineage>
        <taxon>unclassified sequences</taxon>
        <taxon>metagenomes</taxon>
        <taxon>organismal metagenomes</taxon>
    </lineage>
</organism>
<proteinExistence type="predicted"/>
<dbReference type="AlphaFoldDB" id="A0A6H1ZJ27"/>
<gene>
    <name evidence="2" type="ORF">TM448A00620_0002</name>
</gene>